<feature type="compositionally biased region" description="Polar residues" evidence="1">
    <location>
        <begin position="294"/>
        <end position="303"/>
    </location>
</feature>
<protein>
    <submittedName>
        <fullName evidence="3">Uncharacterized protein</fullName>
    </submittedName>
</protein>
<name>H2EFT8_9VIRU</name>
<keyword evidence="2" id="KW-0472">Membrane</keyword>
<organism evidence="3">
    <name type="scientific">Moumouvirus sp. 'Monve'</name>
    <dbReference type="NCBI Taxonomy" id="1128131"/>
    <lineage>
        <taxon>Viruses</taxon>
        <taxon>Varidnaviria</taxon>
        <taxon>Bamfordvirae</taxon>
        <taxon>Nucleocytoviricota</taxon>
        <taxon>Megaviricetes</taxon>
        <taxon>Imitervirales</taxon>
        <taxon>Mimiviridae</taxon>
        <taxon>Megamimivirinae</taxon>
        <taxon>Moumouvirus</taxon>
    </lineage>
</organism>
<keyword evidence="2" id="KW-1133">Transmembrane helix</keyword>
<feature type="transmembrane region" description="Helical" evidence="2">
    <location>
        <begin position="64"/>
        <end position="85"/>
    </location>
</feature>
<feature type="region of interest" description="Disordered" evidence="1">
    <location>
        <begin position="285"/>
        <end position="307"/>
    </location>
</feature>
<feature type="transmembrane region" description="Helical" evidence="2">
    <location>
        <begin position="91"/>
        <end position="110"/>
    </location>
</feature>
<dbReference type="EMBL" id="JN885999">
    <property type="protein sequence ID" value="AEX62990.1"/>
    <property type="molecule type" value="Genomic_DNA"/>
</dbReference>
<feature type="transmembrane region" description="Helical" evidence="2">
    <location>
        <begin position="7"/>
        <end position="26"/>
    </location>
</feature>
<evidence type="ECO:0000313" key="3">
    <source>
        <dbReference type="EMBL" id="AEX62990.1"/>
    </source>
</evidence>
<feature type="transmembrane region" description="Helical" evidence="2">
    <location>
        <begin position="32"/>
        <end position="52"/>
    </location>
</feature>
<evidence type="ECO:0000256" key="2">
    <source>
        <dbReference type="SAM" id="Phobius"/>
    </source>
</evidence>
<evidence type="ECO:0000256" key="1">
    <source>
        <dbReference type="SAM" id="MobiDB-lite"/>
    </source>
</evidence>
<sequence>MNKIQYIFCDYTMIMVYLYTVLKYYVFESDIYNLQFVVALLFSFSINLLSHGYNKMSENNRDTLMFVCHFLFMKTLFAIFCNIILYFYGIIFYYGFIETIIFLSSIYAFITCKSCQEIKESNNFKIAQIQKIYSIIYKTFSKIKLFFVEKNYHNKFMEFISYLFKNIYIHVSSINSLLYENKRSKILYTNLSNVMGEIKLRTINALVPIFMSKFMPPSFFTAPNFEDDLGFNFDNDYKNLLNNNMNMDFLKNSSISDFDNVEDLDEVEVTPTVNKSEDENIIKNQNTDKKLSDNIENLNSSQPTREELRKRLRQKIKSKRGGQPDFDRVLESALTKNNIEKVMKQISSGGIKLN</sequence>
<keyword evidence="2" id="KW-0812">Transmembrane</keyword>
<accession>H2EFT8</accession>
<proteinExistence type="predicted"/>
<reference evidence="3" key="1">
    <citation type="submission" date="2011-10" db="EMBL/GenBank/DDBJ databases">
        <title>Provirophages and transpovirons: unique mobilome of giant viruses.</title>
        <authorList>
            <person name="Desnues C."/>
            <person name="LaScola B."/>
            <person name="Yutin N."/>
            <person name="Fournous G."/>
            <person name="Koonin E."/>
            <person name="Raoult D."/>
        </authorList>
    </citation>
    <scope>NUCLEOTIDE SEQUENCE</scope>
    <source>
        <strain evidence="3">Mv13-mv</strain>
    </source>
</reference>
<gene>
    <name evidence="3" type="ORF">mv_R786</name>
</gene>